<evidence type="ECO:0000313" key="1">
    <source>
        <dbReference type="EMBL" id="MDR4954374.1"/>
    </source>
</evidence>
<reference evidence="1 2" key="1">
    <citation type="submission" date="2023-08" db="EMBL/GenBank/DDBJ databases">
        <authorList>
            <person name="Maltman C."/>
        </authorList>
    </citation>
    <scope>NUCLEOTIDE SEQUENCE [LARGE SCALE GENOMIC DNA]</scope>
    <source>
        <strain evidence="1 2">ES2</strain>
    </source>
</reference>
<dbReference type="GO" id="GO:0004519">
    <property type="term" value="F:endonuclease activity"/>
    <property type="evidence" value="ECO:0007669"/>
    <property type="project" value="UniProtKB-KW"/>
</dbReference>
<dbReference type="Proteomes" id="UP001260959">
    <property type="component" value="Unassembled WGS sequence"/>
</dbReference>
<keyword evidence="1" id="KW-0378">Hydrolase</keyword>
<comment type="caution">
    <text evidence="1">The sequence shown here is derived from an EMBL/GenBank/DDBJ whole genome shotgun (WGS) entry which is preliminary data.</text>
</comment>
<dbReference type="RefSeq" id="WP_309523032.1">
    <property type="nucleotide sequence ID" value="NZ_JAVIXS010000020.1"/>
</dbReference>
<keyword evidence="1" id="KW-0255">Endonuclease</keyword>
<accession>A0ABU1E987</accession>
<sequence>MSFFKEEKNMIYAFDTYYYEDYANTVCIAFEDWTSEKEVETFIEQTPVSSEYESGAFYKRELPCILSLLKKITLRAEDIIIVDGYVTLDNDGKIGLGGHLYEELEEKYPIVGIAKNEFTTPDFQRRSVFRGESKTPLFVTSRGIDVDDIQFKVEQMHGDYRMPTLLKKLDQLSRA</sequence>
<proteinExistence type="predicted"/>
<dbReference type="Gene3D" id="3.30.2170.10">
    <property type="entry name" value="archaeoglobus fulgidus dsm 4304 superfamily"/>
    <property type="match status" value="1"/>
</dbReference>
<name>A0ABU1E987_9FLAO</name>
<dbReference type="EMBL" id="JAVIXS010000020">
    <property type="protein sequence ID" value="MDR4954374.1"/>
    <property type="molecule type" value="Genomic_DNA"/>
</dbReference>
<dbReference type="Pfam" id="PF04493">
    <property type="entry name" value="Endonuclease_5"/>
    <property type="match status" value="1"/>
</dbReference>
<gene>
    <name evidence="1" type="ORF">REB14_19510</name>
</gene>
<evidence type="ECO:0000313" key="2">
    <source>
        <dbReference type="Proteomes" id="UP001260959"/>
    </source>
</evidence>
<keyword evidence="2" id="KW-1185">Reference proteome</keyword>
<organism evidence="1 2">
    <name type="scientific">Chryseobacterium metallicongregator</name>
    <dbReference type="NCBI Taxonomy" id="3073042"/>
    <lineage>
        <taxon>Bacteria</taxon>
        <taxon>Pseudomonadati</taxon>
        <taxon>Bacteroidota</taxon>
        <taxon>Flavobacteriia</taxon>
        <taxon>Flavobacteriales</taxon>
        <taxon>Weeksellaceae</taxon>
        <taxon>Chryseobacterium group</taxon>
        <taxon>Chryseobacterium</taxon>
    </lineage>
</organism>
<dbReference type="InterPro" id="IPR007581">
    <property type="entry name" value="Endonuclease-V"/>
</dbReference>
<protein>
    <submittedName>
        <fullName evidence="1">Endonuclease V</fullName>
    </submittedName>
</protein>
<keyword evidence="1" id="KW-0540">Nuclease</keyword>